<gene>
    <name evidence="7" type="primary">25501054</name>
    <name evidence="5" type="ordered locus">MTR_8g037235</name>
    <name evidence="6" type="ORF">MtrunA17_Chr8g0352221</name>
</gene>
<sequence length="1074" mass="120928">MASSSSSSTSQWVYDVFLSFRGEDTRRNFVAHLNAALSNAEINTYIDDRIQKGTDLEPELFRAIEDSRISIVVFSENYVHSSWCLKELEQIMKCRVNCGQIVEPVFYHVEPSVLRHQAGDFGKALEETAKRSSSEGEKMNTVLSTWQIALTEVANISGWDTKNFKDDVELISQIVKDIKRKLKNRLLNITKFPVGLDTHVQQIIAFIKNQSSKVCLIGIWGMGGSGKTTTATAFYNQFHGKFVVHRFIENIREVCEKEGRGNIHLKQQLLLDNMKTIEKRFMREKALVVLDDVSALEQVNALCGKHKCFGTGSVLIVTSRDVRILKLLEVDHVYSMTEMDEYESLELFNLHAFRKSSAKEDFNQLSRSIIDYCGGLPLALEEIGSYLFDRTKQQWKSTLSNLRRIPNDKVQKKLKISYDGLDCDSERGIFLDICCFFIGKKRAYVSEILDGCGLNADMGITILIERSLLKVEKNDKLGMHGLLRDMGREIVCKRSEEELGKRSRLWSDEDVHDVLNQNCGTKFVEGLVLKSQSTENVSFNADSFKKMNNLRLLQLDHVDLTGDFYQENLAVFELKHSNIKLVWNETKLMNKLKILNLSHSKHLTSTPDFSKLPNLEKLIMKNCPNLSKLHHSIGDLKNILLLNLKDCTSLASLPEVIYQLKSLKTLIFSGCSKIDKLEEDIVQMESLTTLIAKDTGVKEMPYSILGLKGIAYISLCGCEGLSFEVLPSVIWSCVPPTMNSSPRISPFDNQYDVDFTESETSQISNLPLRPLLIGIGSCHIVIDILSRSISQGLTSNDSGHFSLPVGDNYPSWLAYRCDGPSTQFHVPENIDCHLKGIILCVVYSSAPENMGAECLISVLIVNYTKFTIQIYKRGTLRSFNDEDWKNVTSNLGPGDKVEIFVLFGCGLIVKETAVYLLYGQSITTEFEQSIFMEVEPSTNMEMEPSAELNVQPSPKVSMQPSPNVKVEALITMEIEQSITVEVESLTNMEMKTSEEVNLQQSPKVDAEASITMEIEQSITMEVESSTIVEMVPLAEVNVRPPPEVDMQPSPKPNNSSFTRLAKRIGACLCFNHQS</sequence>
<dbReference type="EMBL" id="PSQE01000008">
    <property type="protein sequence ID" value="RHN40201.1"/>
    <property type="molecule type" value="Genomic_DNA"/>
</dbReference>
<dbReference type="InterPro" id="IPR058192">
    <property type="entry name" value="WHD_ROQ1-like"/>
</dbReference>
<keyword evidence="8" id="KW-1185">Reference proteome</keyword>
<reference evidence="5 8" key="2">
    <citation type="journal article" date="2014" name="BMC Genomics">
        <title>An improved genome release (version Mt4.0) for the model legume Medicago truncatula.</title>
        <authorList>
            <person name="Tang H."/>
            <person name="Krishnakumar V."/>
            <person name="Bidwell S."/>
            <person name="Rosen B."/>
            <person name="Chan A."/>
            <person name="Zhou S."/>
            <person name="Gentzbittel L."/>
            <person name="Childs K.L."/>
            <person name="Yandell M."/>
            <person name="Gundlach H."/>
            <person name="Mayer K.F."/>
            <person name="Schwartz D.C."/>
            <person name="Town C.D."/>
        </authorList>
    </citation>
    <scope>GENOME REANNOTATION</scope>
    <source>
        <strain evidence="5">A17</strain>
        <strain evidence="7 8">cv. Jemalong A17</strain>
    </source>
</reference>
<organism evidence="7">
    <name type="scientific">Medicago truncatula</name>
    <name type="common">Barrel medic</name>
    <name type="synonym">Medicago tribuloides</name>
    <dbReference type="NCBI Taxonomy" id="3880"/>
    <lineage>
        <taxon>Eukaryota</taxon>
        <taxon>Viridiplantae</taxon>
        <taxon>Streptophyta</taxon>
        <taxon>Embryophyta</taxon>
        <taxon>Tracheophyta</taxon>
        <taxon>Spermatophyta</taxon>
        <taxon>Magnoliopsida</taxon>
        <taxon>eudicotyledons</taxon>
        <taxon>Gunneridae</taxon>
        <taxon>Pentapetalae</taxon>
        <taxon>rosids</taxon>
        <taxon>fabids</taxon>
        <taxon>Fabales</taxon>
        <taxon>Fabaceae</taxon>
        <taxon>Papilionoideae</taxon>
        <taxon>50 kb inversion clade</taxon>
        <taxon>NPAAA clade</taxon>
        <taxon>Hologalegina</taxon>
        <taxon>IRL clade</taxon>
        <taxon>Trifolieae</taxon>
        <taxon>Medicago</taxon>
    </lineage>
</organism>
<dbReference type="InterPro" id="IPR002182">
    <property type="entry name" value="NB-ARC"/>
</dbReference>
<dbReference type="PANTHER" id="PTHR11017:SF560">
    <property type="entry name" value="RESISTANCE PROTEIN (TIR-NBS-LRR CLASS), PUTATIVE-RELATED"/>
    <property type="match status" value="1"/>
</dbReference>
<dbReference type="InterPro" id="IPR000157">
    <property type="entry name" value="TIR_dom"/>
</dbReference>
<dbReference type="AlphaFoldDB" id="G8A1T6"/>
<dbReference type="GO" id="GO:0016787">
    <property type="term" value="F:hydrolase activity"/>
    <property type="evidence" value="ECO:0007669"/>
    <property type="project" value="UniProtKB-KW"/>
</dbReference>
<reference evidence="5 8" key="1">
    <citation type="journal article" date="2011" name="Nature">
        <title>The Medicago genome provides insight into the evolution of rhizobial symbioses.</title>
        <authorList>
            <person name="Young N.D."/>
            <person name="Debelle F."/>
            <person name="Oldroyd G.E."/>
            <person name="Geurts R."/>
            <person name="Cannon S.B."/>
            <person name="Udvardi M.K."/>
            <person name="Benedito V.A."/>
            <person name="Mayer K.F."/>
            <person name="Gouzy J."/>
            <person name="Schoof H."/>
            <person name="Van de Peer Y."/>
            <person name="Proost S."/>
            <person name="Cook D.R."/>
            <person name="Meyers B.C."/>
            <person name="Spannagl M."/>
            <person name="Cheung F."/>
            <person name="De Mita S."/>
            <person name="Krishnakumar V."/>
            <person name="Gundlach H."/>
            <person name="Zhou S."/>
            <person name="Mudge J."/>
            <person name="Bharti A.K."/>
            <person name="Murray J.D."/>
            <person name="Naoumkina M.A."/>
            <person name="Rosen B."/>
            <person name="Silverstein K.A."/>
            <person name="Tang H."/>
            <person name="Rombauts S."/>
            <person name="Zhao P.X."/>
            <person name="Zhou P."/>
            <person name="Barbe V."/>
            <person name="Bardou P."/>
            <person name="Bechner M."/>
            <person name="Bellec A."/>
            <person name="Berger A."/>
            <person name="Berges H."/>
            <person name="Bidwell S."/>
            <person name="Bisseling T."/>
            <person name="Choisne N."/>
            <person name="Couloux A."/>
            <person name="Denny R."/>
            <person name="Deshpande S."/>
            <person name="Dai X."/>
            <person name="Doyle J.J."/>
            <person name="Dudez A.M."/>
            <person name="Farmer A.D."/>
            <person name="Fouteau S."/>
            <person name="Franken C."/>
            <person name="Gibelin C."/>
            <person name="Gish J."/>
            <person name="Goldstein S."/>
            <person name="Gonzalez A.J."/>
            <person name="Green P.J."/>
            <person name="Hallab A."/>
            <person name="Hartog M."/>
            <person name="Hua A."/>
            <person name="Humphray S.J."/>
            <person name="Jeong D.H."/>
            <person name="Jing Y."/>
            <person name="Jocker A."/>
            <person name="Kenton S.M."/>
            <person name="Kim D.J."/>
            <person name="Klee K."/>
            <person name="Lai H."/>
            <person name="Lang C."/>
            <person name="Lin S."/>
            <person name="Macmil S.L."/>
            <person name="Magdelenat G."/>
            <person name="Matthews L."/>
            <person name="McCorrison J."/>
            <person name="Monaghan E.L."/>
            <person name="Mun J.H."/>
            <person name="Najar F.Z."/>
            <person name="Nicholson C."/>
            <person name="Noirot C."/>
            <person name="O'Bleness M."/>
            <person name="Paule C.R."/>
            <person name="Poulain J."/>
            <person name="Prion F."/>
            <person name="Qin B."/>
            <person name="Qu C."/>
            <person name="Retzel E.F."/>
            <person name="Riddle C."/>
            <person name="Sallet E."/>
            <person name="Samain S."/>
            <person name="Samson N."/>
            <person name="Sanders I."/>
            <person name="Saurat O."/>
            <person name="Scarpelli C."/>
            <person name="Schiex T."/>
            <person name="Segurens B."/>
            <person name="Severin A.J."/>
            <person name="Sherrier D.J."/>
            <person name="Shi R."/>
            <person name="Sims S."/>
            <person name="Singer S.R."/>
            <person name="Sinharoy S."/>
            <person name="Sterck L."/>
            <person name="Viollet A."/>
            <person name="Wang B.B."/>
            <person name="Wang K."/>
            <person name="Wang M."/>
            <person name="Wang X."/>
            <person name="Warfsmann J."/>
            <person name="Weissenbach J."/>
            <person name="White D.D."/>
            <person name="White J.D."/>
            <person name="Wiley G.B."/>
            <person name="Wincker P."/>
            <person name="Xing Y."/>
            <person name="Yang L."/>
            <person name="Yao Z."/>
            <person name="Ying F."/>
            <person name="Zhai J."/>
            <person name="Zhou L."/>
            <person name="Zuber A."/>
            <person name="Denarie J."/>
            <person name="Dixon R.A."/>
            <person name="May G.D."/>
            <person name="Schwartz D.C."/>
            <person name="Rogers J."/>
            <person name="Quetier F."/>
            <person name="Town C.D."/>
            <person name="Roe B.A."/>
        </authorList>
    </citation>
    <scope>NUCLEOTIDE SEQUENCE [LARGE SCALE GENOMIC DNA]</scope>
    <source>
        <strain evidence="5">A17</strain>
        <strain evidence="7 8">cv. Jemalong A17</strain>
    </source>
</reference>
<reference evidence="6" key="5">
    <citation type="journal article" date="2018" name="Nat. Plants">
        <title>Whole-genome landscape of Medicago truncatula symbiotic genes.</title>
        <authorList>
            <person name="Pecrix Y."/>
            <person name="Gamas P."/>
            <person name="Carrere S."/>
        </authorList>
    </citation>
    <scope>NUCLEOTIDE SEQUENCE</scope>
    <source>
        <tissue evidence="6">Leaves</tissue>
    </source>
</reference>
<name>G8A1T6_MEDTR</name>
<dbReference type="PaxDb" id="3880-AES85424"/>
<dbReference type="InterPro" id="IPR027417">
    <property type="entry name" value="P-loop_NTPase"/>
</dbReference>
<dbReference type="InterPro" id="IPR032675">
    <property type="entry name" value="LRR_dom_sf"/>
</dbReference>
<evidence type="ECO:0000313" key="6">
    <source>
        <dbReference type="EMBL" id="RHN40201.1"/>
    </source>
</evidence>
<dbReference type="Pfam" id="PF23282">
    <property type="entry name" value="WHD_ROQ1"/>
    <property type="match status" value="1"/>
</dbReference>
<evidence type="ECO:0000313" key="8">
    <source>
        <dbReference type="Proteomes" id="UP000002051"/>
    </source>
</evidence>
<dbReference type="EnsemblPlants" id="KEH19082">
    <property type="protein sequence ID" value="KEH19082"/>
    <property type="gene ID" value="MTR_8g037235"/>
</dbReference>
<evidence type="ECO:0000256" key="3">
    <source>
        <dbReference type="ARBA" id="ARBA00023027"/>
    </source>
</evidence>
<protein>
    <submittedName>
        <fullName evidence="5">Disease resistance protein (TIR-NBS-LRR class)</fullName>
    </submittedName>
    <submittedName>
        <fullName evidence="6">Putative TIR domain, P-loop containing nucleoside triphosphate hydrolase</fullName>
    </submittedName>
</protein>
<accession>G8A1T6</accession>
<evidence type="ECO:0000259" key="4">
    <source>
        <dbReference type="PROSITE" id="PS50104"/>
    </source>
</evidence>
<dbReference type="Proteomes" id="UP000265566">
    <property type="component" value="Chromosome 8"/>
</dbReference>
<dbReference type="eggNOG" id="ENOG502QQJE">
    <property type="taxonomic scope" value="Eukaryota"/>
</dbReference>
<dbReference type="Gene3D" id="3.40.50.300">
    <property type="entry name" value="P-loop containing nucleotide triphosphate hydrolases"/>
    <property type="match status" value="1"/>
</dbReference>
<dbReference type="EMBL" id="CM001224">
    <property type="protein sequence ID" value="KEH19082.1"/>
    <property type="molecule type" value="Genomic_DNA"/>
</dbReference>
<evidence type="ECO:0000313" key="9">
    <source>
        <dbReference type="Proteomes" id="UP000265566"/>
    </source>
</evidence>
<dbReference type="Gramene" id="rna46323">
    <property type="protein sequence ID" value="RHN40201.1"/>
    <property type="gene ID" value="gene46323"/>
</dbReference>
<dbReference type="GO" id="GO:0007165">
    <property type="term" value="P:signal transduction"/>
    <property type="evidence" value="ECO:0007669"/>
    <property type="project" value="InterPro"/>
</dbReference>
<dbReference type="GO" id="GO:0006952">
    <property type="term" value="P:defense response"/>
    <property type="evidence" value="ECO:0007669"/>
    <property type="project" value="InterPro"/>
</dbReference>
<dbReference type="HOGENOM" id="CLU_001561_1_1_1"/>
<dbReference type="PANTHER" id="PTHR11017">
    <property type="entry name" value="LEUCINE-RICH REPEAT-CONTAINING PROTEIN"/>
    <property type="match status" value="1"/>
</dbReference>
<keyword evidence="6" id="KW-0378">Hydrolase</keyword>
<dbReference type="SUPFAM" id="SSF52200">
    <property type="entry name" value="Toll/Interleukin receptor TIR domain"/>
    <property type="match status" value="1"/>
</dbReference>
<evidence type="ECO:0000313" key="5">
    <source>
        <dbReference type="EMBL" id="KEH19082.1"/>
    </source>
</evidence>
<evidence type="ECO:0000313" key="7">
    <source>
        <dbReference type="EnsemblPlants" id="KEH19082"/>
    </source>
</evidence>
<dbReference type="KEGG" id="mtr:25501054"/>
<dbReference type="Gene3D" id="3.40.50.10140">
    <property type="entry name" value="Toll/interleukin-1 receptor homology (TIR) domain"/>
    <property type="match status" value="1"/>
</dbReference>
<dbReference type="GO" id="GO:0043531">
    <property type="term" value="F:ADP binding"/>
    <property type="evidence" value="ECO:0007669"/>
    <property type="project" value="InterPro"/>
</dbReference>
<dbReference type="OrthoDB" id="1901675at2759"/>
<dbReference type="Pfam" id="PF00931">
    <property type="entry name" value="NB-ARC"/>
    <property type="match status" value="1"/>
</dbReference>
<dbReference type="OMA" id="WISAFRI"/>
<dbReference type="SUPFAM" id="SSF52540">
    <property type="entry name" value="P-loop containing nucleoside triphosphate hydrolases"/>
    <property type="match status" value="1"/>
</dbReference>
<feature type="domain" description="TIR" evidence="4">
    <location>
        <begin position="12"/>
        <end position="182"/>
    </location>
</feature>
<dbReference type="Gene3D" id="3.80.10.10">
    <property type="entry name" value="Ribonuclease Inhibitor"/>
    <property type="match status" value="1"/>
</dbReference>
<keyword evidence="3" id="KW-0520">NAD</keyword>
<dbReference type="Gene3D" id="1.10.8.430">
    <property type="entry name" value="Helical domain of apoptotic protease-activating factors"/>
    <property type="match status" value="1"/>
</dbReference>
<proteinExistence type="predicted"/>
<dbReference type="SUPFAM" id="SSF52058">
    <property type="entry name" value="L domain-like"/>
    <property type="match status" value="1"/>
</dbReference>
<dbReference type="InterPro" id="IPR044974">
    <property type="entry name" value="Disease_R_plants"/>
</dbReference>
<evidence type="ECO:0000256" key="2">
    <source>
        <dbReference type="ARBA" id="ARBA00022737"/>
    </source>
</evidence>
<dbReference type="InterPro" id="IPR035897">
    <property type="entry name" value="Toll_tir_struct_dom_sf"/>
</dbReference>
<dbReference type="Pfam" id="PF01582">
    <property type="entry name" value="TIR"/>
    <property type="match status" value="1"/>
</dbReference>
<dbReference type="SMART" id="SM00255">
    <property type="entry name" value="TIR"/>
    <property type="match status" value="1"/>
</dbReference>
<reference evidence="9" key="4">
    <citation type="journal article" date="2018" name="Nat. Plants">
        <title>Whole-genome landscape of Medicago truncatula symbiotic genes.</title>
        <authorList>
            <person name="Pecrix Y."/>
            <person name="Staton S.E."/>
            <person name="Sallet E."/>
            <person name="Lelandais-Briere C."/>
            <person name="Moreau S."/>
            <person name="Carrere S."/>
            <person name="Blein T."/>
            <person name="Jardinaud M.F."/>
            <person name="Latrasse D."/>
            <person name="Zouine M."/>
            <person name="Zahm M."/>
            <person name="Kreplak J."/>
            <person name="Mayjonade B."/>
            <person name="Satge C."/>
            <person name="Perez M."/>
            <person name="Cauet S."/>
            <person name="Marande W."/>
            <person name="Chantry-Darmon C."/>
            <person name="Lopez-Roques C."/>
            <person name="Bouchez O."/>
            <person name="Berard A."/>
            <person name="Debelle F."/>
            <person name="Munos S."/>
            <person name="Bendahmane A."/>
            <person name="Berges H."/>
            <person name="Niebel A."/>
            <person name="Buitink J."/>
            <person name="Frugier F."/>
            <person name="Benhamed M."/>
            <person name="Crespi M."/>
            <person name="Gouzy J."/>
            <person name="Gamas P."/>
        </authorList>
    </citation>
    <scope>NUCLEOTIDE SEQUENCE [LARGE SCALE GENOMIC DNA]</scope>
    <source>
        <strain evidence="9">cv. Jemalong A17</strain>
    </source>
</reference>
<reference evidence="7" key="3">
    <citation type="submission" date="2015-04" db="UniProtKB">
        <authorList>
            <consortium name="EnsemblPlants"/>
        </authorList>
    </citation>
    <scope>IDENTIFICATION</scope>
    <source>
        <strain evidence="7">cv. Jemalong A17</strain>
    </source>
</reference>
<keyword evidence="1" id="KW-0433">Leucine-rich repeat</keyword>
<dbReference type="FunFam" id="3.40.50.10140:FF:000007">
    <property type="entry name" value="Disease resistance protein (TIR-NBS-LRR class)"/>
    <property type="match status" value="1"/>
</dbReference>
<dbReference type="PROSITE" id="PS50104">
    <property type="entry name" value="TIR"/>
    <property type="match status" value="1"/>
</dbReference>
<dbReference type="Proteomes" id="UP000002051">
    <property type="component" value="Chromosome 8"/>
</dbReference>
<dbReference type="PRINTS" id="PR00364">
    <property type="entry name" value="DISEASERSIST"/>
</dbReference>
<dbReference type="InterPro" id="IPR042197">
    <property type="entry name" value="Apaf_helical"/>
</dbReference>
<evidence type="ECO:0000256" key="1">
    <source>
        <dbReference type="ARBA" id="ARBA00022614"/>
    </source>
</evidence>
<keyword evidence="2" id="KW-0677">Repeat</keyword>